<dbReference type="InterPro" id="IPR036968">
    <property type="entry name" value="Enolpyruvate_Tfrase_sf"/>
</dbReference>
<keyword evidence="1 3" id="KW-0808">Transferase</keyword>
<dbReference type="OrthoDB" id="3066231at2759"/>
<feature type="non-terminal residue" evidence="3">
    <location>
        <position position="1"/>
    </location>
</feature>
<proteinExistence type="predicted"/>
<dbReference type="InParanoid" id="C5K981"/>
<keyword evidence="4" id="KW-1185">Reference proteome</keyword>
<dbReference type="Proteomes" id="UP000007800">
    <property type="component" value="Unassembled WGS sequence"/>
</dbReference>
<accession>C5K981</accession>
<feature type="domain" description="Enolpyruvate transferase" evidence="2">
    <location>
        <begin position="11"/>
        <end position="59"/>
    </location>
</feature>
<protein>
    <submittedName>
        <fullName evidence="3">3-phosphoshikimate 1-carboxyvinyltransferase, putative</fullName>
    </submittedName>
</protein>
<dbReference type="GeneID" id="9049450"/>
<dbReference type="Gene3D" id="3.65.10.10">
    <property type="entry name" value="Enolpyruvate transferase domain"/>
    <property type="match status" value="1"/>
</dbReference>
<evidence type="ECO:0000259" key="2">
    <source>
        <dbReference type="Pfam" id="PF00275"/>
    </source>
</evidence>
<evidence type="ECO:0000256" key="1">
    <source>
        <dbReference type="ARBA" id="ARBA00022679"/>
    </source>
</evidence>
<evidence type="ECO:0000313" key="4">
    <source>
        <dbReference type="Proteomes" id="UP000007800"/>
    </source>
</evidence>
<dbReference type="GO" id="GO:0009423">
    <property type="term" value="P:chorismate biosynthetic process"/>
    <property type="evidence" value="ECO:0007669"/>
    <property type="project" value="TreeGrafter"/>
</dbReference>
<dbReference type="Pfam" id="PF00275">
    <property type="entry name" value="EPSP_synthase"/>
    <property type="match status" value="1"/>
</dbReference>
<reference evidence="3 4" key="1">
    <citation type="submission" date="2008-07" db="EMBL/GenBank/DDBJ databases">
        <authorList>
            <person name="El-Sayed N."/>
            <person name="Caler E."/>
            <person name="Inman J."/>
            <person name="Amedeo P."/>
            <person name="Hass B."/>
            <person name="Wortman J."/>
        </authorList>
    </citation>
    <scope>NUCLEOTIDE SEQUENCE [LARGE SCALE GENOMIC DNA]</scope>
    <source>
        <strain evidence="4">ATCC 50983 / TXsc</strain>
    </source>
</reference>
<dbReference type="EMBL" id="GG671401">
    <property type="protein sequence ID" value="EER18963.1"/>
    <property type="molecule type" value="Genomic_DNA"/>
</dbReference>
<dbReference type="InterPro" id="IPR013792">
    <property type="entry name" value="RNA3'P_cycl/enolpyr_Trfase_a/b"/>
</dbReference>
<organism evidence="4">
    <name type="scientific">Perkinsus marinus (strain ATCC 50983 / TXsc)</name>
    <dbReference type="NCBI Taxonomy" id="423536"/>
    <lineage>
        <taxon>Eukaryota</taxon>
        <taxon>Sar</taxon>
        <taxon>Alveolata</taxon>
        <taxon>Perkinsozoa</taxon>
        <taxon>Perkinsea</taxon>
        <taxon>Perkinsida</taxon>
        <taxon>Perkinsidae</taxon>
        <taxon>Perkinsus</taxon>
    </lineage>
</organism>
<dbReference type="SUPFAM" id="SSF55205">
    <property type="entry name" value="EPT/RTPC-like"/>
    <property type="match status" value="1"/>
</dbReference>
<evidence type="ECO:0000313" key="3">
    <source>
        <dbReference type="EMBL" id="EER18963.1"/>
    </source>
</evidence>
<gene>
    <name evidence="3" type="ORF">Pmar_PMAR017966</name>
</gene>
<dbReference type="InterPro" id="IPR001986">
    <property type="entry name" value="Enolpyruvate_Tfrase_dom"/>
</dbReference>
<dbReference type="GO" id="GO:0003866">
    <property type="term" value="F:3-phosphoshikimate 1-carboxyvinyltransferase activity"/>
    <property type="evidence" value="ECO:0007669"/>
    <property type="project" value="TreeGrafter"/>
</dbReference>
<dbReference type="PANTHER" id="PTHR21090:SF5">
    <property type="entry name" value="PENTAFUNCTIONAL AROM POLYPEPTIDE"/>
    <property type="match status" value="1"/>
</dbReference>
<dbReference type="PANTHER" id="PTHR21090">
    <property type="entry name" value="AROM/DEHYDROQUINATE SYNTHASE"/>
    <property type="match status" value="1"/>
</dbReference>
<dbReference type="RefSeq" id="XP_002787167.1">
    <property type="nucleotide sequence ID" value="XM_002787121.1"/>
</dbReference>
<sequence>PPGGKLKARGTVDMSDLTDSFLTAAVLMALAEGESCITNVANQRVKECDRIAAMAENINL</sequence>
<name>C5K981_PERM5</name>
<dbReference type="AlphaFoldDB" id="C5K981"/>